<comment type="caution">
    <text evidence="7">The sequence shown here is derived from an EMBL/GenBank/DDBJ whole genome shotgun (WGS) entry which is preliminary data.</text>
</comment>
<keyword evidence="1" id="KW-0805">Transcription regulation</keyword>
<organism evidence="7 8">
    <name type="scientific">Allopusillimonas soli</name>
    <dbReference type="NCBI Taxonomy" id="659016"/>
    <lineage>
        <taxon>Bacteria</taxon>
        <taxon>Pseudomonadati</taxon>
        <taxon>Pseudomonadota</taxon>
        <taxon>Betaproteobacteria</taxon>
        <taxon>Burkholderiales</taxon>
        <taxon>Alcaligenaceae</taxon>
        <taxon>Allopusillimonas</taxon>
    </lineage>
</organism>
<dbReference type="EMBL" id="JACCEW010000003">
    <property type="protein sequence ID" value="NYT37493.1"/>
    <property type="molecule type" value="Genomic_DNA"/>
</dbReference>
<dbReference type="PANTHER" id="PTHR47506:SF6">
    <property type="entry name" value="HTH-TYPE TRANSCRIPTIONAL REPRESSOR NEMR"/>
    <property type="match status" value="1"/>
</dbReference>
<keyword evidence="2 4" id="KW-0238">DNA-binding</keyword>
<dbReference type="Pfam" id="PF16925">
    <property type="entry name" value="TetR_C_13"/>
    <property type="match status" value="1"/>
</dbReference>
<dbReference type="OrthoDB" id="9809772at2"/>
<evidence type="ECO:0000256" key="5">
    <source>
        <dbReference type="SAM" id="MobiDB-lite"/>
    </source>
</evidence>
<dbReference type="SUPFAM" id="SSF46689">
    <property type="entry name" value="Homeodomain-like"/>
    <property type="match status" value="1"/>
</dbReference>
<dbReference type="PRINTS" id="PR00455">
    <property type="entry name" value="HTHTETR"/>
</dbReference>
<evidence type="ECO:0000256" key="4">
    <source>
        <dbReference type="PROSITE-ProRule" id="PRU00335"/>
    </source>
</evidence>
<dbReference type="GO" id="GO:0003677">
    <property type="term" value="F:DNA binding"/>
    <property type="evidence" value="ECO:0007669"/>
    <property type="project" value="UniProtKB-UniRule"/>
</dbReference>
<dbReference type="SUPFAM" id="SSF48498">
    <property type="entry name" value="Tetracyclin repressor-like, C-terminal domain"/>
    <property type="match status" value="1"/>
</dbReference>
<dbReference type="PANTHER" id="PTHR47506">
    <property type="entry name" value="TRANSCRIPTIONAL REGULATORY PROTEIN"/>
    <property type="match status" value="1"/>
</dbReference>
<keyword evidence="3" id="KW-0804">Transcription</keyword>
<dbReference type="PROSITE" id="PS50977">
    <property type="entry name" value="HTH_TETR_2"/>
    <property type="match status" value="1"/>
</dbReference>
<sequence length="244" mass="26521">MTTMNAVRPARRRGRPPGPTSAHGDARAALVRTGVALLTEKGFSSVGIDEILRAVGVPKGSFYHYFASKQAFGEVLIDAYAAYFAHKLDACLADEHRTPLQRLRDFVEEAKAGMARHDYRRGCLVGNLGQEMAVLPEPYRARLVAVFADWQTRTARCLEAARQAGEVSRDADCTQLAAYFWIGWEGAVLRAKLERSAEPLDIFADGFFALLGVKASAMVQRKGAPPERGAGHTGGTGVQGNTDR</sequence>
<evidence type="ECO:0000313" key="8">
    <source>
        <dbReference type="Proteomes" id="UP000580517"/>
    </source>
</evidence>
<dbReference type="Proteomes" id="UP000580517">
    <property type="component" value="Unassembled WGS sequence"/>
</dbReference>
<dbReference type="InterPro" id="IPR036271">
    <property type="entry name" value="Tet_transcr_reg_TetR-rel_C_sf"/>
</dbReference>
<feature type="region of interest" description="Disordered" evidence="5">
    <location>
        <begin position="1"/>
        <end position="25"/>
    </location>
</feature>
<dbReference type="InterPro" id="IPR009057">
    <property type="entry name" value="Homeodomain-like_sf"/>
</dbReference>
<evidence type="ECO:0000256" key="2">
    <source>
        <dbReference type="ARBA" id="ARBA00023125"/>
    </source>
</evidence>
<gene>
    <name evidence="7" type="ORF">H0A68_11465</name>
</gene>
<dbReference type="InterPro" id="IPR011075">
    <property type="entry name" value="TetR_C"/>
</dbReference>
<feature type="domain" description="HTH tetR-type" evidence="6">
    <location>
        <begin position="24"/>
        <end position="84"/>
    </location>
</feature>
<keyword evidence="8" id="KW-1185">Reference proteome</keyword>
<dbReference type="Pfam" id="PF00440">
    <property type="entry name" value="TetR_N"/>
    <property type="match status" value="1"/>
</dbReference>
<dbReference type="Gene3D" id="1.10.357.10">
    <property type="entry name" value="Tetracycline Repressor, domain 2"/>
    <property type="match status" value="1"/>
</dbReference>
<evidence type="ECO:0000313" key="7">
    <source>
        <dbReference type="EMBL" id="NYT37493.1"/>
    </source>
</evidence>
<dbReference type="InterPro" id="IPR001647">
    <property type="entry name" value="HTH_TetR"/>
</dbReference>
<protein>
    <submittedName>
        <fullName evidence="7">TetR family transcriptional regulator C-terminal domain-containing protein</fullName>
    </submittedName>
</protein>
<name>A0A853FBN0_9BURK</name>
<feature type="DNA-binding region" description="H-T-H motif" evidence="4">
    <location>
        <begin position="47"/>
        <end position="66"/>
    </location>
</feature>
<reference evidence="7 8" key="1">
    <citation type="submission" date="2020-07" db="EMBL/GenBank/DDBJ databases">
        <title>Taxonomic revisions and descriptions of new bacterial species based on genomic comparisons in the high-G+C-content subgroup of the family Alcaligenaceae.</title>
        <authorList>
            <person name="Szabo A."/>
            <person name="Felfoldi T."/>
        </authorList>
    </citation>
    <scope>NUCLEOTIDE SEQUENCE [LARGE SCALE GENOMIC DNA]</scope>
    <source>
        <strain evidence="7 8">DSM 25264</strain>
    </source>
</reference>
<evidence type="ECO:0000256" key="3">
    <source>
        <dbReference type="ARBA" id="ARBA00023163"/>
    </source>
</evidence>
<proteinExistence type="predicted"/>
<evidence type="ECO:0000256" key="1">
    <source>
        <dbReference type="ARBA" id="ARBA00023015"/>
    </source>
</evidence>
<accession>A0A853FBN0</accession>
<dbReference type="AlphaFoldDB" id="A0A853FBN0"/>
<feature type="region of interest" description="Disordered" evidence="5">
    <location>
        <begin position="222"/>
        <end position="244"/>
    </location>
</feature>
<evidence type="ECO:0000259" key="6">
    <source>
        <dbReference type="PROSITE" id="PS50977"/>
    </source>
</evidence>